<protein>
    <recommendedName>
        <fullName evidence="8">Chitinase</fullName>
    </recommendedName>
</protein>
<dbReference type="EMBL" id="CP005973">
    <property type="protein sequence ID" value="AJR06687.1"/>
    <property type="molecule type" value="Genomic_DNA"/>
</dbReference>
<dbReference type="Gene3D" id="3.30.20.10">
    <property type="entry name" value="Endochitinase, domain 2"/>
    <property type="match status" value="1"/>
</dbReference>
<evidence type="ECO:0000259" key="4">
    <source>
        <dbReference type="SMART" id="SM00089"/>
    </source>
</evidence>
<dbReference type="GO" id="GO:0030246">
    <property type="term" value="F:carbohydrate binding"/>
    <property type="evidence" value="ECO:0007669"/>
    <property type="project" value="InterPro"/>
</dbReference>
<dbReference type="Pfam" id="PF00182">
    <property type="entry name" value="Glyco_hydro_19"/>
    <property type="match status" value="1"/>
</dbReference>
<keyword evidence="7" id="KW-1185">Reference proteome</keyword>
<dbReference type="SUPFAM" id="SSF53955">
    <property type="entry name" value="Lysozyme-like"/>
    <property type="match status" value="1"/>
</dbReference>
<dbReference type="GO" id="GO:0006952">
    <property type="term" value="P:defense response"/>
    <property type="evidence" value="ECO:0007669"/>
    <property type="project" value="UniProtKB-KW"/>
</dbReference>
<keyword evidence="2" id="KW-1015">Disulfide bond</keyword>
<evidence type="ECO:0000259" key="5">
    <source>
        <dbReference type="SMART" id="SM00495"/>
    </source>
</evidence>
<dbReference type="PANTHER" id="PTHR22595:SF79">
    <property type="entry name" value="CHITINASE 12"/>
    <property type="match status" value="1"/>
</dbReference>
<evidence type="ECO:0000313" key="6">
    <source>
        <dbReference type="EMBL" id="AJR06687.1"/>
    </source>
</evidence>
<keyword evidence="3" id="KW-0732">Signal</keyword>
<dbReference type="STRING" id="658445.H744_1c1669"/>
<reference evidence="6 7" key="1">
    <citation type="submission" date="2013-05" db="EMBL/GenBank/DDBJ databases">
        <title>Complete genome sequence of the lipase-producing bacterium Photobacterium gaetbulicola Gung47.</title>
        <authorList>
            <person name="Kim Y.-O."/>
        </authorList>
    </citation>
    <scope>NUCLEOTIDE SEQUENCE [LARGE SCALE GENOMIC DNA]</scope>
    <source>
        <strain evidence="6 7">Gung47</strain>
    </source>
</reference>
<dbReference type="InterPro" id="IPR000726">
    <property type="entry name" value="Glyco_hydro_19_cat"/>
</dbReference>
<proteinExistence type="predicted"/>
<dbReference type="GO" id="GO:0006032">
    <property type="term" value="P:chitin catabolic process"/>
    <property type="evidence" value="ECO:0007669"/>
    <property type="project" value="InterPro"/>
</dbReference>
<dbReference type="InterPro" id="IPR022409">
    <property type="entry name" value="PKD/Chitinase_dom"/>
</dbReference>
<sequence>MDNIMKINQKKAVLQNSLTLALIGMASAAVNAEPYEMLLSDVLADEQAIIAEQPEGLALVMESIRTLDNDAVEAITVGNPNNPENVKRVESIVSEQDWNFLFVERHAQYTYLNFLKGIGKFPAFCGNYDDGRDAEAICRKSLATMFAHFTQETGGHNAYSEYPEWRQGLYYLREVGWSEGTSGGYGICDPGLWQGEAYPCGQFEDGSYKSYFGRGAKQLSYNYNYGPFSHAIYGNVEKLLNEPELVADSWLNLASAVFFYLYPQPPKPSMLHVLDGTWQPNQADLNAGLVPGFGVTTMIINGGVECGGSSEHIQSQNRIDYYREFAKYLDVPIAEGEVLGCANMQAFDAGGAGALNVHWEEDWGWTPDTPTGQTYKCQLVAYQGPFSAFVEGDYRKCVEDKFDVNIINDLEGVPPTADAGGDITLFSDNTRVTLDGSGSHDPYGEIVSYQWQQVLGNTLEIAAADQAKASVVVPKVETEILYHFELTVVDDDGQTASDTMTITAKVVPDNFPPTVTLAGPQSVKASEPVVITATVEDPDDTEFSFNWRASNGISLDVAEDNRSASFVAPAVENETTVTVWLDVTDSVNEPVTASHNLVIKPASTGEYPAWELGKNYVEGERVTNLGDNYECKAFPYSGWCGVAEAYKPGEGHAWQDAWTKL</sequence>
<evidence type="ECO:0000256" key="1">
    <source>
        <dbReference type="ARBA" id="ARBA00022821"/>
    </source>
</evidence>
<dbReference type="HOGENOM" id="CLU_027483_0_0_6"/>
<feature type="domain" description="PKD/Chitinase" evidence="4">
    <location>
        <begin position="515"/>
        <end position="602"/>
    </location>
</feature>
<evidence type="ECO:0000256" key="2">
    <source>
        <dbReference type="ARBA" id="ARBA00023157"/>
    </source>
</evidence>
<dbReference type="InterPro" id="IPR013783">
    <property type="entry name" value="Ig-like_fold"/>
</dbReference>
<dbReference type="Gene3D" id="1.10.530.10">
    <property type="match status" value="1"/>
</dbReference>
<dbReference type="GO" id="GO:0004568">
    <property type="term" value="F:chitinase activity"/>
    <property type="evidence" value="ECO:0007669"/>
    <property type="project" value="InterPro"/>
</dbReference>
<feature type="signal peptide" evidence="3">
    <location>
        <begin position="1"/>
        <end position="32"/>
    </location>
</feature>
<dbReference type="CDD" id="cd00325">
    <property type="entry name" value="chitinase_GH19"/>
    <property type="match status" value="1"/>
</dbReference>
<dbReference type="GO" id="GO:0005576">
    <property type="term" value="C:extracellular region"/>
    <property type="evidence" value="ECO:0007669"/>
    <property type="project" value="InterPro"/>
</dbReference>
<dbReference type="InterPro" id="IPR003610">
    <property type="entry name" value="CBM5/12"/>
</dbReference>
<dbReference type="AlphaFoldDB" id="A0A0C5WKC7"/>
<dbReference type="Pfam" id="PF22352">
    <property type="entry name" value="K319L-like_PKD"/>
    <property type="match status" value="1"/>
</dbReference>
<dbReference type="PATRIC" id="fig|658445.3.peg.1803"/>
<evidence type="ECO:0000256" key="3">
    <source>
        <dbReference type="SAM" id="SignalP"/>
    </source>
</evidence>
<dbReference type="InterPro" id="IPR023346">
    <property type="entry name" value="Lysozyme-like_dom_sf"/>
</dbReference>
<dbReference type="SMART" id="SM00089">
    <property type="entry name" value="PKD"/>
    <property type="match status" value="2"/>
</dbReference>
<dbReference type="GO" id="GO:0016998">
    <property type="term" value="P:cell wall macromolecule catabolic process"/>
    <property type="evidence" value="ECO:0007669"/>
    <property type="project" value="InterPro"/>
</dbReference>
<evidence type="ECO:0000313" key="7">
    <source>
        <dbReference type="Proteomes" id="UP000032303"/>
    </source>
</evidence>
<dbReference type="PANTHER" id="PTHR22595">
    <property type="entry name" value="CHITINASE-RELATED"/>
    <property type="match status" value="1"/>
</dbReference>
<dbReference type="Proteomes" id="UP000032303">
    <property type="component" value="Chromosome 1"/>
</dbReference>
<feature type="domain" description="PKD/Chitinase" evidence="4">
    <location>
        <begin position="420"/>
        <end position="507"/>
    </location>
</feature>
<dbReference type="InterPro" id="IPR035986">
    <property type="entry name" value="PKD_dom_sf"/>
</dbReference>
<keyword evidence="1" id="KW-0611">Plant defense</keyword>
<dbReference type="Gene3D" id="2.60.40.10">
    <property type="entry name" value="Immunoglobulins"/>
    <property type="match status" value="2"/>
</dbReference>
<dbReference type="GO" id="GO:0005975">
    <property type="term" value="P:carbohydrate metabolic process"/>
    <property type="evidence" value="ECO:0007669"/>
    <property type="project" value="InterPro"/>
</dbReference>
<evidence type="ECO:0008006" key="8">
    <source>
        <dbReference type="Google" id="ProtNLM"/>
    </source>
</evidence>
<accession>A0A0C5WKC7</accession>
<name>A0A0C5WKC7_9GAMM</name>
<dbReference type="KEGG" id="pgb:H744_1c1669"/>
<feature type="domain" description="Chitin-binding type-3" evidence="5">
    <location>
        <begin position="607"/>
        <end position="657"/>
    </location>
</feature>
<feature type="chain" id="PRO_5002195265" description="Chitinase" evidence="3">
    <location>
        <begin position="33"/>
        <end position="661"/>
    </location>
</feature>
<gene>
    <name evidence="6" type="ORF">H744_1c1669</name>
</gene>
<dbReference type="SUPFAM" id="SSF49299">
    <property type="entry name" value="PKD domain"/>
    <property type="match status" value="1"/>
</dbReference>
<dbReference type="SMART" id="SM00495">
    <property type="entry name" value="ChtBD3"/>
    <property type="match status" value="1"/>
</dbReference>
<organism evidence="6 7">
    <name type="scientific">Photobacterium gaetbulicola Gung47</name>
    <dbReference type="NCBI Taxonomy" id="658445"/>
    <lineage>
        <taxon>Bacteria</taxon>
        <taxon>Pseudomonadati</taxon>
        <taxon>Pseudomonadota</taxon>
        <taxon>Gammaproteobacteria</taxon>
        <taxon>Vibrionales</taxon>
        <taxon>Vibrionaceae</taxon>
        <taxon>Photobacterium</taxon>
    </lineage>
</organism>